<evidence type="ECO:0000313" key="3">
    <source>
        <dbReference type="Proteomes" id="UP000010792"/>
    </source>
</evidence>
<gene>
    <name evidence="2" type="ORF">NT26_0969</name>
</gene>
<feature type="region of interest" description="Disordered" evidence="1">
    <location>
        <begin position="60"/>
        <end position="83"/>
    </location>
</feature>
<accession>L0NC83</accession>
<dbReference type="KEGG" id="rht:NT26_0969"/>
<proteinExistence type="predicted"/>
<dbReference type="Proteomes" id="UP000010792">
    <property type="component" value="Chromosome"/>
</dbReference>
<name>L0NC83_9HYPH</name>
<keyword evidence="3" id="KW-1185">Reference proteome</keyword>
<sequence>MFPLEMKTMLLNWTVTWVTLCDHARSRRASRLDDPLDADAWQPFGWAIPLIALLLRQNSSADRPDPMENAGRKVLSWSRSRAG</sequence>
<protein>
    <submittedName>
        <fullName evidence="2">Uncharacterized protein</fullName>
    </submittedName>
</protein>
<dbReference type="AlphaFoldDB" id="L0NC83"/>
<dbReference type="EMBL" id="FO082820">
    <property type="protein sequence ID" value="CCF18693.1"/>
    <property type="molecule type" value="Genomic_DNA"/>
</dbReference>
<evidence type="ECO:0000256" key="1">
    <source>
        <dbReference type="SAM" id="MobiDB-lite"/>
    </source>
</evidence>
<reference evidence="2 3" key="1">
    <citation type="journal article" date="2013" name="Genome Biol. Evol.">
        <title>Life in an arsenic-containing gold mine: genome and physiology of the autotrophic arsenite-oxidizing bacterium rhizobium sp. NT-26.</title>
        <authorList>
            <person name="Andres J."/>
            <person name="Arsene-Ploetze F."/>
            <person name="Barbe V."/>
            <person name="Brochier-Armanet C."/>
            <person name="Cleiss-Arnold J."/>
            <person name="Coppee J.Y."/>
            <person name="Dillies M.A."/>
            <person name="Geist"/>
            <person name="L"/>
            <person name="Joublin A."/>
            <person name="Koechler S."/>
            <person name="Lassalle F."/>
            <person name="Marchal M."/>
            <person name="Medigue C."/>
            <person name="Muller D."/>
            <person name="Nesme X."/>
            <person name="Plewniak F."/>
            <person name="Proux C."/>
            <person name="Ramirez-Bahena M.H."/>
            <person name="Schenowitz C."/>
            <person name="Sismeiro O."/>
            <person name="Vallenet D."/>
            <person name="Santini J.M."/>
            <person name="Bertin P.N."/>
        </authorList>
    </citation>
    <scope>NUCLEOTIDE SEQUENCE [LARGE SCALE GENOMIC DNA]</scope>
    <source>
        <strain evidence="2 3">NT-26</strain>
    </source>
</reference>
<dbReference type="STRING" id="1125847.NT26_0969"/>
<evidence type="ECO:0000313" key="2">
    <source>
        <dbReference type="EMBL" id="CCF18693.1"/>
    </source>
</evidence>
<organism evidence="2 3">
    <name type="scientific">Pseudorhizobium banfieldiae</name>
    <dbReference type="NCBI Taxonomy" id="1125847"/>
    <lineage>
        <taxon>Bacteria</taxon>
        <taxon>Pseudomonadati</taxon>
        <taxon>Pseudomonadota</taxon>
        <taxon>Alphaproteobacteria</taxon>
        <taxon>Hyphomicrobiales</taxon>
        <taxon>Rhizobiaceae</taxon>
        <taxon>Rhizobium/Agrobacterium group</taxon>
        <taxon>Pseudorhizobium</taxon>
    </lineage>
</organism>